<feature type="transmembrane region" description="Helical" evidence="5">
    <location>
        <begin position="6"/>
        <end position="24"/>
    </location>
</feature>
<dbReference type="GO" id="GO:0051119">
    <property type="term" value="F:sugar transmembrane transporter activity"/>
    <property type="evidence" value="ECO:0007669"/>
    <property type="project" value="InterPro"/>
</dbReference>
<dbReference type="NCBIfam" id="NF037968">
    <property type="entry name" value="SemiSWEET_2"/>
    <property type="match status" value="1"/>
</dbReference>
<keyword evidence="4 5" id="KW-0472">Membrane</keyword>
<feature type="transmembrane region" description="Helical" evidence="5">
    <location>
        <begin position="62"/>
        <end position="81"/>
    </location>
</feature>
<dbReference type="InterPro" id="IPR006603">
    <property type="entry name" value="PQ-loop_rpt"/>
</dbReference>
<gene>
    <name evidence="6" type="ORF">A3860_31685</name>
</gene>
<protein>
    <recommendedName>
        <fullName evidence="8">Glutathione synthetase</fullName>
    </recommendedName>
</protein>
<evidence type="ECO:0000256" key="5">
    <source>
        <dbReference type="SAM" id="Phobius"/>
    </source>
</evidence>
<evidence type="ECO:0008006" key="8">
    <source>
        <dbReference type="Google" id="ProtNLM"/>
    </source>
</evidence>
<evidence type="ECO:0000256" key="4">
    <source>
        <dbReference type="ARBA" id="ARBA00023136"/>
    </source>
</evidence>
<dbReference type="RefSeq" id="WP_245843604.1">
    <property type="nucleotide sequence ID" value="NZ_LVYD01000057.1"/>
</dbReference>
<dbReference type="Proteomes" id="UP000192796">
    <property type="component" value="Unassembled WGS sequence"/>
</dbReference>
<dbReference type="Pfam" id="PF04193">
    <property type="entry name" value="PQ-loop"/>
    <property type="match status" value="1"/>
</dbReference>
<keyword evidence="3 5" id="KW-1133">Transmembrane helix</keyword>
<accession>A0A1V9FT48</accession>
<comment type="subcellular location">
    <subcellularLocation>
        <location evidence="1">Membrane</location>
        <topology evidence="1">Multi-pass membrane protein</topology>
    </subcellularLocation>
</comment>
<dbReference type="SMART" id="SM00679">
    <property type="entry name" value="CTNS"/>
    <property type="match status" value="1"/>
</dbReference>
<dbReference type="Gene3D" id="1.20.1280.290">
    <property type="match status" value="1"/>
</dbReference>
<comment type="caution">
    <text evidence="6">The sequence shown here is derived from an EMBL/GenBank/DDBJ whole genome shotgun (WGS) entry which is preliminary data.</text>
</comment>
<name>A0A1V9FT48_9BACT</name>
<evidence type="ECO:0000313" key="7">
    <source>
        <dbReference type="Proteomes" id="UP000192796"/>
    </source>
</evidence>
<reference evidence="6 7" key="1">
    <citation type="submission" date="2016-03" db="EMBL/GenBank/DDBJ databases">
        <title>Niastella vici sp. nov., isolated from farmland soil.</title>
        <authorList>
            <person name="Chen L."/>
            <person name="Wang D."/>
            <person name="Yang S."/>
            <person name="Wang G."/>
        </authorList>
    </citation>
    <scope>NUCLEOTIDE SEQUENCE [LARGE SCALE GENOMIC DNA]</scope>
    <source>
        <strain evidence="6 7">DJ57</strain>
    </source>
</reference>
<keyword evidence="7" id="KW-1185">Reference proteome</keyword>
<dbReference type="AlphaFoldDB" id="A0A1V9FT48"/>
<dbReference type="EMBL" id="LVYD01000057">
    <property type="protein sequence ID" value="OQP61491.1"/>
    <property type="molecule type" value="Genomic_DNA"/>
</dbReference>
<evidence type="ECO:0000256" key="1">
    <source>
        <dbReference type="ARBA" id="ARBA00004141"/>
    </source>
</evidence>
<dbReference type="InterPro" id="IPR047662">
    <property type="entry name" value="SemiSWEET"/>
</dbReference>
<evidence type="ECO:0000256" key="3">
    <source>
        <dbReference type="ARBA" id="ARBA00022989"/>
    </source>
</evidence>
<evidence type="ECO:0000256" key="2">
    <source>
        <dbReference type="ARBA" id="ARBA00022692"/>
    </source>
</evidence>
<dbReference type="STRING" id="1703345.A3860_31685"/>
<evidence type="ECO:0000313" key="6">
    <source>
        <dbReference type="EMBL" id="OQP61491.1"/>
    </source>
</evidence>
<organism evidence="6 7">
    <name type="scientific">Niastella vici</name>
    <dbReference type="NCBI Taxonomy" id="1703345"/>
    <lineage>
        <taxon>Bacteria</taxon>
        <taxon>Pseudomonadati</taxon>
        <taxon>Bacteroidota</taxon>
        <taxon>Chitinophagia</taxon>
        <taxon>Chitinophagales</taxon>
        <taxon>Chitinophagaceae</taxon>
        <taxon>Niastella</taxon>
    </lineage>
</organism>
<sequence length="90" mass="9995">MINISTIGMVAALLTTGAYIPQAYKTIKTRSTKDLSIVTFSMLFAGTICWFIYGLYIHDTPLMLANGITASLSGIIFTLKIKSFGKRRRR</sequence>
<keyword evidence="2 5" id="KW-0812">Transmembrane</keyword>
<feature type="transmembrane region" description="Helical" evidence="5">
    <location>
        <begin position="36"/>
        <end position="56"/>
    </location>
</feature>
<proteinExistence type="predicted"/>
<dbReference type="GO" id="GO:0016020">
    <property type="term" value="C:membrane"/>
    <property type="evidence" value="ECO:0007669"/>
    <property type="project" value="UniProtKB-SubCell"/>
</dbReference>